<evidence type="ECO:0000259" key="2">
    <source>
        <dbReference type="Pfam" id="PF01832"/>
    </source>
</evidence>
<dbReference type="GO" id="GO:0004040">
    <property type="term" value="F:amidase activity"/>
    <property type="evidence" value="ECO:0007669"/>
    <property type="project" value="InterPro"/>
</dbReference>
<dbReference type="eggNOG" id="COG2992">
    <property type="taxonomic scope" value="Bacteria"/>
</dbReference>
<evidence type="ECO:0000313" key="4">
    <source>
        <dbReference type="Proteomes" id="UP000002943"/>
    </source>
</evidence>
<gene>
    <name evidence="3" type="ORF">VIBC2010_10312</name>
</gene>
<dbReference type="RefSeq" id="WP_009599684.1">
    <property type="nucleotide sequence ID" value="NZ_AEIU01000022.1"/>
</dbReference>
<evidence type="ECO:0000313" key="3">
    <source>
        <dbReference type="EMBL" id="EFP98175.1"/>
    </source>
</evidence>
<dbReference type="EMBL" id="AEIU01000022">
    <property type="protein sequence ID" value="EFP98175.1"/>
    <property type="molecule type" value="Genomic_DNA"/>
</dbReference>
<protein>
    <submittedName>
        <fullName evidence="3">Putative Bax protein</fullName>
    </submittedName>
</protein>
<feature type="domain" description="Mannosyl-glycoprotein endo-beta-N-acetylglucosamidase-like" evidence="2">
    <location>
        <begin position="143"/>
        <end position="278"/>
    </location>
</feature>
<dbReference type="Proteomes" id="UP000002943">
    <property type="component" value="Unassembled WGS sequence"/>
</dbReference>
<feature type="compositionally biased region" description="Basic and acidic residues" evidence="1">
    <location>
        <begin position="37"/>
        <end position="49"/>
    </location>
</feature>
<organism evidence="3 4">
    <name type="scientific">Vibrio caribbeanicus ATCC BAA-2122</name>
    <dbReference type="NCBI Taxonomy" id="796620"/>
    <lineage>
        <taxon>Bacteria</taxon>
        <taxon>Pseudomonadati</taxon>
        <taxon>Pseudomonadota</taxon>
        <taxon>Gammaproteobacteria</taxon>
        <taxon>Vibrionales</taxon>
        <taxon>Vibrionaceae</taxon>
        <taxon>Vibrio</taxon>
    </lineage>
</organism>
<dbReference type="Gene3D" id="1.10.530.10">
    <property type="match status" value="1"/>
</dbReference>
<dbReference type="PANTHER" id="PTHR40572">
    <property type="entry name" value="PROTEIN BAX"/>
    <property type="match status" value="1"/>
</dbReference>
<dbReference type="InterPro" id="IPR002901">
    <property type="entry name" value="MGlyc_endo_b_GlcNAc-like_dom"/>
</dbReference>
<keyword evidence="4" id="KW-1185">Reference proteome</keyword>
<feature type="region of interest" description="Disordered" evidence="1">
    <location>
        <begin position="37"/>
        <end position="59"/>
    </location>
</feature>
<dbReference type="InterPro" id="IPR053195">
    <property type="entry name" value="Bax-like"/>
</dbReference>
<name>E3BFJ7_9VIBR</name>
<comment type="caution">
    <text evidence="3">The sequence shown here is derived from an EMBL/GenBank/DDBJ whole genome shotgun (WGS) entry which is preliminary data.</text>
</comment>
<proteinExistence type="predicted"/>
<reference evidence="3 4" key="1">
    <citation type="journal article" date="2012" name="Int. J. Syst. Evol. Microbiol.">
        <title>Vibrio caribbeanicus sp. nov., isolated from the marine sponge Scleritoderma cyanea.</title>
        <authorList>
            <person name="Hoffmann M."/>
            <person name="Monday S.R."/>
            <person name="Allard M.W."/>
            <person name="Strain E.A."/>
            <person name="Whittaker P."/>
            <person name="Naum M."/>
            <person name="McCarthy P.J."/>
            <person name="Lopez J.V."/>
            <person name="Fischer M."/>
            <person name="Brown E.W."/>
        </authorList>
    </citation>
    <scope>NUCLEOTIDE SEQUENCE [LARGE SCALE GENOMIC DNA]</scope>
    <source>
        <strain evidence="3 4">ATCC BAA-2122</strain>
    </source>
</reference>
<dbReference type="PANTHER" id="PTHR40572:SF1">
    <property type="entry name" value="PROTEIN BAX"/>
    <property type="match status" value="1"/>
</dbReference>
<dbReference type="OrthoDB" id="9788155at2"/>
<accession>E3BFJ7</accession>
<dbReference type="AlphaFoldDB" id="E3BFJ7"/>
<dbReference type="STRING" id="796620.VIBC2010_10312"/>
<evidence type="ECO:0000256" key="1">
    <source>
        <dbReference type="SAM" id="MobiDB-lite"/>
    </source>
</evidence>
<dbReference type="Pfam" id="PF01832">
    <property type="entry name" value="Glucosaminidase"/>
    <property type="match status" value="1"/>
</dbReference>
<sequence length="288" mass="32843">MTKIHKFSMHKREFFVVLLVGLFASYSAYEYQASRSLDKEREKQTESATKKIGPAPSPIGKPPLFSSISAGDARKKAFFDYLRPGIARENHRVEVERTKLVEIQRRLLNNLISPSDVQFAQQLGKRYRVKLPGSGISEQWIVDMLHRVDVIPEGLVLVQGANESAWGTSRFAREANNYFGQWCYKKGCGVVPLQRGEGMTHEVAKFSSPQGSIHGYFMNVNRNSAYEALREIRFQRHQSGMSILDTDAALALTDGLMQYSERGEDYVNDLKSMIRHNQEFWQISTDNQ</sequence>